<dbReference type="Gramene" id="Kaladp1231s0003.1.v1.1">
    <property type="protein sequence ID" value="Kaladp1231s0003.1.v1.1"/>
    <property type="gene ID" value="Kaladp1231s0003.v1.1"/>
</dbReference>
<evidence type="ECO:0000313" key="3">
    <source>
        <dbReference type="Proteomes" id="UP000594263"/>
    </source>
</evidence>
<proteinExistence type="predicted"/>
<dbReference type="Proteomes" id="UP000594263">
    <property type="component" value="Unplaced"/>
</dbReference>
<dbReference type="EnsemblPlants" id="Kaladp1231s0003.1.v1.1">
    <property type="protein sequence ID" value="Kaladp1231s0003.1.v1.1"/>
    <property type="gene ID" value="Kaladp1231s0003.v1.1"/>
</dbReference>
<keyword evidence="3" id="KW-1185">Reference proteome</keyword>
<reference evidence="2" key="1">
    <citation type="submission" date="2021-01" db="UniProtKB">
        <authorList>
            <consortium name="EnsemblPlants"/>
        </authorList>
    </citation>
    <scope>IDENTIFICATION</scope>
</reference>
<sequence>MCDEAMAHEPLNCLVNGVVTPSTLTVRLEEEAPPPPPLPLRRLTSHPDPDLYKRNTIRKYLPSSPCQFQMLLLLSYCNNLDL</sequence>
<evidence type="ECO:0000313" key="2">
    <source>
        <dbReference type="EnsemblPlants" id="Kaladp1231s0003.1.v1.1"/>
    </source>
</evidence>
<name>A0A7N0VKJ3_KALFE</name>
<accession>A0A7N0VKJ3</accession>
<evidence type="ECO:0000256" key="1">
    <source>
        <dbReference type="SAM" id="MobiDB-lite"/>
    </source>
</evidence>
<protein>
    <submittedName>
        <fullName evidence="2">Uncharacterized protein</fullName>
    </submittedName>
</protein>
<feature type="region of interest" description="Disordered" evidence="1">
    <location>
        <begin position="27"/>
        <end position="47"/>
    </location>
</feature>
<dbReference type="AlphaFoldDB" id="A0A7N0VKJ3"/>
<organism evidence="2 3">
    <name type="scientific">Kalanchoe fedtschenkoi</name>
    <name type="common">Lavender scallops</name>
    <name type="synonym">South American air plant</name>
    <dbReference type="NCBI Taxonomy" id="63787"/>
    <lineage>
        <taxon>Eukaryota</taxon>
        <taxon>Viridiplantae</taxon>
        <taxon>Streptophyta</taxon>
        <taxon>Embryophyta</taxon>
        <taxon>Tracheophyta</taxon>
        <taxon>Spermatophyta</taxon>
        <taxon>Magnoliopsida</taxon>
        <taxon>eudicotyledons</taxon>
        <taxon>Gunneridae</taxon>
        <taxon>Pentapetalae</taxon>
        <taxon>Saxifragales</taxon>
        <taxon>Crassulaceae</taxon>
        <taxon>Kalanchoe</taxon>
    </lineage>
</organism>